<dbReference type="InterPro" id="IPR035965">
    <property type="entry name" value="PAS-like_dom_sf"/>
</dbReference>
<feature type="domain" description="Response regulatory" evidence="19">
    <location>
        <begin position="1054"/>
        <end position="1174"/>
    </location>
</feature>
<dbReference type="CDD" id="cd17546">
    <property type="entry name" value="REC_hyHK_CKI1_RcsC-like"/>
    <property type="match status" value="2"/>
</dbReference>
<dbReference type="SUPFAM" id="SSF55785">
    <property type="entry name" value="PYP-like sensor domain (PAS domain)"/>
    <property type="match status" value="5"/>
</dbReference>
<dbReference type="PROSITE" id="PS50110">
    <property type="entry name" value="RESPONSE_REGULATORY"/>
    <property type="match status" value="2"/>
</dbReference>
<name>A0A7X0MH72_9SPHI</name>
<dbReference type="Gene3D" id="3.30.450.20">
    <property type="entry name" value="PAS domain"/>
    <property type="match status" value="5"/>
</dbReference>
<dbReference type="InterPro" id="IPR003594">
    <property type="entry name" value="HATPase_dom"/>
</dbReference>
<dbReference type="GO" id="GO:0005524">
    <property type="term" value="F:ATP binding"/>
    <property type="evidence" value="ECO:0007669"/>
    <property type="project" value="UniProtKB-KW"/>
</dbReference>
<evidence type="ECO:0000256" key="9">
    <source>
        <dbReference type="ARBA" id="ARBA00022777"/>
    </source>
</evidence>
<dbReference type="SMART" id="SM00387">
    <property type="entry name" value="HATPase_c"/>
    <property type="match status" value="1"/>
</dbReference>
<dbReference type="CDD" id="cd16922">
    <property type="entry name" value="HATPase_EvgS-ArcB-TorS-like"/>
    <property type="match status" value="1"/>
</dbReference>
<keyword evidence="4" id="KW-1003">Cell membrane</keyword>
<dbReference type="Gene3D" id="1.10.287.130">
    <property type="match status" value="1"/>
</dbReference>
<feature type="modified residue" description="4-aspartylphosphate" evidence="17">
    <location>
        <position position="1248"/>
    </location>
</feature>
<evidence type="ECO:0000256" key="11">
    <source>
        <dbReference type="ARBA" id="ARBA00022989"/>
    </source>
</evidence>
<dbReference type="PANTHER" id="PTHR45339">
    <property type="entry name" value="HYBRID SIGNAL TRANSDUCTION HISTIDINE KINASE J"/>
    <property type="match status" value="1"/>
</dbReference>
<dbReference type="InterPro" id="IPR036097">
    <property type="entry name" value="HisK_dim/P_sf"/>
</dbReference>
<comment type="subunit">
    <text evidence="14">At low DSF concentrations, interacts with RpfF.</text>
</comment>
<protein>
    <recommendedName>
        <fullName evidence="15">Sensory/regulatory protein RpfC</fullName>
        <ecNumber evidence="3">2.7.13.3</ecNumber>
    </recommendedName>
</protein>
<dbReference type="InterPro" id="IPR003661">
    <property type="entry name" value="HisK_dim/P_dom"/>
</dbReference>
<evidence type="ECO:0000313" key="23">
    <source>
        <dbReference type="EMBL" id="MBB6498526.1"/>
    </source>
</evidence>
<feature type="domain" description="PAS" evidence="20">
    <location>
        <begin position="183"/>
        <end position="232"/>
    </location>
</feature>
<feature type="domain" description="HPt" evidence="22">
    <location>
        <begin position="1349"/>
        <end position="1440"/>
    </location>
</feature>
<dbReference type="InterPro" id="IPR036890">
    <property type="entry name" value="HATPase_C_sf"/>
</dbReference>
<dbReference type="SUPFAM" id="SSF52172">
    <property type="entry name" value="CheY-like"/>
    <property type="match status" value="2"/>
</dbReference>
<feature type="domain" description="Response regulatory" evidence="19">
    <location>
        <begin position="1197"/>
        <end position="1315"/>
    </location>
</feature>
<gene>
    <name evidence="23" type="ORF">HDF25_000663</name>
</gene>
<keyword evidence="13" id="KW-0472">Membrane</keyword>
<keyword evidence="7" id="KW-0812">Transmembrane</keyword>
<keyword evidence="12" id="KW-0902">Two-component regulatory system</keyword>
<dbReference type="PANTHER" id="PTHR45339:SF1">
    <property type="entry name" value="HYBRID SIGNAL TRANSDUCTION HISTIDINE KINASE J"/>
    <property type="match status" value="1"/>
</dbReference>
<dbReference type="SMART" id="SM00448">
    <property type="entry name" value="REC"/>
    <property type="match status" value="2"/>
</dbReference>
<dbReference type="Pfam" id="PF02518">
    <property type="entry name" value="HATPase_c"/>
    <property type="match status" value="1"/>
</dbReference>
<comment type="subcellular location">
    <subcellularLocation>
        <location evidence="2">Cell membrane</location>
        <topology evidence="2">Multi-pass membrane protein</topology>
    </subcellularLocation>
</comment>
<dbReference type="FunFam" id="1.10.287.130:FF:000002">
    <property type="entry name" value="Two-component osmosensing histidine kinase"/>
    <property type="match status" value="1"/>
</dbReference>
<evidence type="ECO:0000256" key="7">
    <source>
        <dbReference type="ARBA" id="ARBA00022692"/>
    </source>
</evidence>
<dbReference type="Gene3D" id="1.20.120.160">
    <property type="entry name" value="HPT domain"/>
    <property type="match status" value="1"/>
</dbReference>
<dbReference type="Pfam" id="PF13426">
    <property type="entry name" value="PAS_9"/>
    <property type="match status" value="2"/>
</dbReference>
<feature type="domain" description="PAS" evidence="20">
    <location>
        <begin position="677"/>
        <end position="747"/>
    </location>
</feature>
<dbReference type="InterPro" id="IPR011006">
    <property type="entry name" value="CheY-like_superfamily"/>
</dbReference>
<dbReference type="SUPFAM" id="SSF47384">
    <property type="entry name" value="Homodimeric domain of signal transducing histidine kinase"/>
    <property type="match status" value="1"/>
</dbReference>
<dbReference type="PROSITE" id="PS50112">
    <property type="entry name" value="PAS"/>
    <property type="match status" value="4"/>
</dbReference>
<dbReference type="NCBIfam" id="TIGR00229">
    <property type="entry name" value="sensory_box"/>
    <property type="match status" value="4"/>
</dbReference>
<dbReference type="RefSeq" id="WP_184622735.1">
    <property type="nucleotide sequence ID" value="NZ_JACHCC010000002.1"/>
</dbReference>
<dbReference type="SUPFAM" id="SSF55781">
    <property type="entry name" value="GAF domain-like"/>
    <property type="match status" value="1"/>
</dbReference>
<dbReference type="InterPro" id="IPR001789">
    <property type="entry name" value="Sig_transdc_resp-reg_receiver"/>
</dbReference>
<feature type="domain" description="PAC" evidence="21">
    <location>
        <begin position="483"/>
        <end position="534"/>
    </location>
</feature>
<comment type="catalytic activity">
    <reaction evidence="1">
        <text>ATP + protein L-histidine = ADP + protein N-phospho-L-histidine.</text>
        <dbReference type="EC" id="2.7.13.3"/>
    </reaction>
</comment>
<evidence type="ECO:0000256" key="16">
    <source>
        <dbReference type="PROSITE-ProRule" id="PRU00110"/>
    </source>
</evidence>
<dbReference type="Gene3D" id="3.30.450.40">
    <property type="match status" value="1"/>
</dbReference>
<evidence type="ECO:0000256" key="12">
    <source>
        <dbReference type="ARBA" id="ARBA00023012"/>
    </source>
</evidence>
<feature type="domain" description="Histidine kinase" evidence="18">
    <location>
        <begin position="817"/>
        <end position="1038"/>
    </location>
</feature>
<dbReference type="InterPro" id="IPR004358">
    <property type="entry name" value="Sig_transdc_His_kin-like_C"/>
</dbReference>
<dbReference type="Pfam" id="PF08447">
    <property type="entry name" value="PAS_3"/>
    <property type="match status" value="1"/>
</dbReference>
<feature type="domain" description="PAC" evidence="21">
    <location>
        <begin position="624"/>
        <end position="676"/>
    </location>
</feature>
<keyword evidence="9" id="KW-0418">Kinase</keyword>
<keyword evidence="10" id="KW-0067">ATP-binding</keyword>
<dbReference type="GO" id="GO:0005886">
    <property type="term" value="C:plasma membrane"/>
    <property type="evidence" value="ECO:0007669"/>
    <property type="project" value="UniProtKB-SubCell"/>
</dbReference>
<evidence type="ECO:0000259" key="19">
    <source>
        <dbReference type="PROSITE" id="PS50110"/>
    </source>
</evidence>
<feature type="domain" description="PAS" evidence="20">
    <location>
        <begin position="284"/>
        <end position="354"/>
    </location>
</feature>
<accession>A0A7X0MH72</accession>
<dbReference type="Proteomes" id="UP000521017">
    <property type="component" value="Unassembled WGS sequence"/>
</dbReference>
<dbReference type="InterPro" id="IPR013656">
    <property type="entry name" value="PAS_4"/>
</dbReference>
<dbReference type="Pfam" id="PF00512">
    <property type="entry name" value="HisKA"/>
    <property type="match status" value="1"/>
</dbReference>
<dbReference type="InterPro" id="IPR029016">
    <property type="entry name" value="GAF-like_dom_sf"/>
</dbReference>
<evidence type="ECO:0000259" key="20">
    <source>
        <dbReference type="PROSITE" id="PS50112"/>
    </source>
</evidence>
<sequence length="1440" mass="164206">MKDQDEKKRIKVLHDYGILDSLNEPEFDRLTKLASLICETPISLISLIDENRQWFKSKVGLEVNETARELAFCQYAISQKGKFEVRDATEDQRFKNNLLVTGEPNIRFYSGYPLIDPDGYALGTLCVIDRVPRVLNEKQAKAMSLLAEEAISLIVERNKREEFNSFRKLFVLSQGLICIAGIDGYFKKVNPAFEKILGWDADFLLNISFFDLIHPEDLKSTENEVRKLALGENTVDFTHRFRTKTGTYRVLQWEATPEPATGNIFAIGRDVTLEIEKKRQLMISEEKLKAFFENSPGLMCTHDMQGHFLSANDAGANILGYTKEEVITLSLFDIVPESLHDSLHSYLGEIKKTGRARGEMLTVGKNGSKRMWLFNNVLEQNFNEEPYVIGNAADITEQHYLELNLKRTRAMMEQTNKVARVGGWEYDLLKQKVSWTGITKEIHGVAQDYEPDLNSSISFYKEGEYREKIAKAINEAIEQGKPWDLELQIVNMQGVELWIRALGYAEFQDEKCIRLFGTFQDIDEHKRIELDFDKSKKLLDDVLHAASEVSIIATDLQGIITVFNKGAEILLGYTAKEMIGKETPLILHDINEITKRGKELSTELGYRVEGFQVFTEKPEKDGSERGEWTYIKKDGARLTVSLVATAIRDDEDNVVGYLGVATDITERKRFENQLITEKARLSAFVEHAPAAVMMLDNDMICVAVSRRWLEYYHLTNRQVIGISYYEFFPDGDKQRHKKILKGAVERNDEDIDSPAETDQERYITWEMRPWYHFENEIGGMMIFTQDITQLIRQREELKTAKLQAEQANAAKSEFLANMSHEIRTPLNGIIGFTDLVLKTKLDETQAQYLSIVNQSGNALMSIINDILDFSKIEAGKLEFDIERCDLYEIGYQVSDIMNYQIQTKKLEMLLNISSALPRFIWTDSVRLKQILINLLGNAAKFTEKGEIELKIEPLLNEGELTTVRFSVRDTGLGIKQEKQEKIFEAFSQEDASTTKKYGGTGLGLTISNKLLLMMESRLQLRSTPGEGSLFFFDVTFKTEMGQAIEWVNIDAIKKVLIVDDNDNNRVILSQMLKLKNIETDEAHNGFEALQYLDGDRHYDVILMDYHMPLMDGLDTTEKIRQLFSATNEDQPVILLHSSSEDGNLITKCQELQIRQRLVKPVKAQDIYTALSRLNMKISVVVDSQKDTKDYVTTDAVKILIVEDNTVNMYLSKAIIGKAIPNAIIFEARNGFEGLECFKKNPPDLVMMDVQMPEMNGYETAMKIRELDYSANVPIIAITAGNVKGEKEKCLEAGMNDFVVKPVIEETIVSVLNKWLKCNSGSKFSTPIENDADQSTHFDVNKLAIYYGEGETVSSEIIMLIREQLKESLIKLEFHVRNKDLVSINSLGHMLRGTSVTAGLTNLSKLAIELEYMNTFLEFDMEDLLARTKKEIELLLKVMKI</sequence>
<dbReference type="EC" id="2.7.13.3" evidence="3"/>
<feature type="modified residue" description="4-aspartylphosphate" evidence="17">
    <location>
        <position position="1104"/>
    </location>
</feature>
<evidence type="ECO:0000256" key="13">
    <source>
        <dbReference type="ARBA" id="ARBA00023136"/>
    </source>
</evidence>
<evidence type="ECO:0000259" key="18">
    <source>
        <dbReference type="PROSITE" id="PS50109"/>
    </source>
</evidence>
<comment type="caution">
    <text evidence="23">The sequence shown here is derived from an EMBL/GenBank/DDBJ whole genome shotgun (WGS) entry which is preliminary data.</text>
</comment>
<dbReference type="Gene3D" id="3.30.565.10">
    <property type="entry name" value="Histidine kinase-like ATPase, C-terminal domain"/>
    <property type="match status" value="1"/>
</dbReference>
<dbReference type="GO" id="GO:0000155">
    <property type="term" value="F:phosphorelay sensor kinase activity"/>
    <property type="evidence" value="ECO:0007669"/>
    <property type="project" value="InterPro"/>
</dbReference>
<dbReference type="InterPro" id="IPR000700">
    <property type="entry name" value="PAS-assoc_C"/>
</dbReference>
<evidence type="ECO:0000256" key="4">
    <source>
        <dbReference type="ARBA" id="ARBA00022475"/>
    </source>
</evidence>
<dbReference type="Pfam" id="PF08448">
    <property type="entry name" value="PAS_4"/>
    <property type="match status" value="2"/>
</dbReference>
<evidence type="ECO:0000256" key="2">
    <source>
        <dbReference type="ARBA" id="ARBA00004651"/>
    </source>
</evidence>
<dbReference type="EMBL" id="JACHCC010000002">
    <property type="protein sequence ID" value="MBB6498526.1"/>
    <property type="molecule type" value="Genomic_DNA"/>
</dbReference>
<evidence type="ECO:0000256" key="1">
    <source>
        <dbReference type="ARBA" id="ARBA00000085"/>
    </source>
</evidence>
<proteinExistence type="predicted"/>
<dbReference type="PRINTS" id="PR00344">
    <property type="entry name" value="BCTRLSENSOR"/>
</dbReference>
<evidence type="ECO:0000256" key="14">
    <source>
        <dbReference type="ARBA" id="ARBA00064003"/>
    </source>
</evidence>
<evidence type="ECO:0000256" key="3">
    <source>
        <dbReference type="ARBA" id="ARBA00012438"/>
    </source>
</evidence>
<feature type="modified residue" description="Phosphohistidine" evidence="16">
    <location>
        <position position="1388"/>
    </location>
</feature>
<dbReference type="FunFam" id="3.30.565.10:FF:000010">
    <property type="entry name" value="Sensor histidine kinase RcsC"/>
    <property type="match status" value="1"/>
</dbReference>
<evidence type="ECO:0000313" key="24">
    <source>
        <dbReference type="Proteomes" id="UP000521017"/>
    </source>
</evidence>
<reference evidence="23 24" key="1">
    <citation type="submission" date="2020-08" db="EMBL/GenBank/DDBJ databases">
        <title>Genomic Encyclopedia of Type Strains, Phase IV (KMG-V): Genome sequencing to study the core and pangenomes of soil and plant-associated prokaryotes.</title>
        <authorList>
            <person name="Whitman W."/>
        </authorList>
    </citation>
    <scope>NUCLEOTIDE SEQUENCE [LARGE SCALE GENOMIC DNA]</scope>
    <source>
        <strain evidence="23 24">M2T3</strain>
    </source>
</reference>
<evidence type="ECO:0000256" key="10">
    <source>
        <dbReference type="ARBA" id="ARBA00022840"/>
    </source>
</evidence>
<dbReference type="InterPro" id="IPR036641">
    <property type="entry name" value="HPT_dom_sf"/>
</dbReference>
<dbReference type="SMART" id="SM00388">
    <property type="entry name" value="HisKA"/>
    <property type="match status" value="1"/>
</dbReference>
<dbReference type="SUPFAM" id="SSF55874">
    <property type="entry name" value="ATPase domain of HSP90 chaperone/DNA topoisomerase II/histidine kinase"/>
    <property type="match status" value="1"/>
</dbReference>
<dbReference type="SMART" id="SM00065">
    <property type="entry name" value="GAF"/>
    <property type="match status" value="1"/>
</dbReference>
<dbReference type="InterPro" id="IPR008207">
    <property type="entry name" value="Sig_transdc_His_kin_Hpt_dom"/>
</dbReference>
<evidence type="ECO:0000259" key="22">
    <source>
        <dbReference type="PROSITE" id="PS50894"/>
    </source>
</evidence>
<organism evidence="23 24">
    <name type="scientific">Pedobacter cryoconitis</name>
    <dbReference type="NCBI Taxonomy" id="188932"/>
    <lineage>
        <taxon>Bacteria</taxon>
        <taxon>Pseudomonadati</taxon>
        <taxon>Bacteroidota</taxon>
        <taxon>Sphingobacteriia</taxon>
        <taxon>Sphingobacteriales</taxon>
        <taxon>Sphingobacteriaceae</taxon>
        <taxon>Pedobacter</taxon>
    </lineage>
</organism>
<dbReference type="InterPro" id="IPR005467">
    <property type="entry name" value="His_kinase_dom"/>
</dbReference>
<evidence type="ECO:0000256" key="17">
    <source>
        <dbReference type="PROSITE-ProRule" id="PRU00169"/>
    </source>
</evidence>
<evidence type="ECO:0000256" key="8">
    <source>
        <dbReference type="ARBA" id="ARBA00022741"/>
    </source>
</evidence>
<keyword evidence="5 17" id="KW-0597">Phosphoprotein</keyword>
<evidence type="ECO:0000256" key="15">
    <source>
        <dbReference type="ARBA" id="ARBA00068150"/>
    </source>
</evidence>
<keyword evidence="6" id="KW-0808">Transferase</keyword>
<dbReference type="InterPro" id="IPR013655">
    <property type="entry name" value="PAS_fold_3"/>
</dbReference>
<dbReference type="CDD" id="cd00130">
    <property type="entry name" value="PAS"/>
    <property type="match status" value="4"/>
</dbReference>
<keyword evidence="11" id="KW-1133">Transmembrane helix</keyword>
<dbReference type="PROSITE" id="PS50109">
    <property type="entry name" value="HIS_KIN"/>
    <property type="match status" value="1"/>
</dbReference>
<dbReference type="SMART" id="SM00091">
    <property type="entry name" value="PAS"/>
    <property type="match status" value="4"/>
</dbReference>
<evidence type="ECO:0000256" key="5">
    <source>
        <dbReference type="ARBA" id="ARBA00022553"/>
    </source>
</evidence>
<dbReference type="CDD" id="cd00082">
    <property type="entry name" value="HisKA"/>
    <property type="match status" value="1"/>
</dbReference>
<dbReference type="InterPro" id="IPR003018">
    <property type="entry name" value="GAF"/>
</dbReference>
<dbReference type="SUPFAM" id="SSF47226">
    <property type="entry name" value="Histidine-containing phosphotransfer domain, HPT domain"/>
    <property type="match status" value="1"/>
</dbReference>
<keyword evidence="8" id="KW-0547">Nucleotide-binding</keyword>
<dbReference type="Pfam" id="PF00072">
    <property type="entry name" value="Response_reg"/>
    <property type="match status" value="2"/>
</dbReference>
<dbReference type="Gene3D" id="3.40.50.2300">
    <property type="match status" value="2"/>
</dbReference>
<evidence type="ECO:0000259" key="21">
    <source>
        <dbReference type="PROSITE" id="PS50113"/>
    </source>
</evidence>
<dbReference type="InterPro" id="IPR000014">
    <property type="entry name" value="PAS"/>
</dbReference>
<feature type="domain" description="PAS" evidence="20">
    <location>
        <begin position="535"/>
        <end position="581"/>
    </location>
</feature>
<dbReference type="SMART" id="SM00086">
    <property type="entry name" value="PAC"/>
    <property type="match status" value="4"/>
</dbReference>
<dbReference type="InterPro" id="IPR001610">
    <property type="entry name" value="PAC"/>
</dbReference>
<dbReference type="PROSITE" id="PS50894">
    <property type="entry name" value="HPT"/>
    <property type="match status" value="1"/>
</dbReference>
<dbReference type="PROSITE" id="PS50113">
    <property type="entry name" value="PAC"/>
    <property type="match status" value="2"/>
</dbReference>
<evidence type="ECO:0000256" key="6">
    <source>
        <dbReference type="ARBA" id="ARBA00022679"/>
    </source>
</evidence>